<dbReference type="GO" id="GO:0046677">
    <property type="term" value="P:response to antibiotic"/>
    <property type="evidence" value="ECO:0007669"/>
    <property type="project" value="InterPro"/>
</dbReference>
<dbReference type="Gene3D" id="3.10.450.280">
    <property type="match status" value="1"/>
</dbReference>
<dbReference type="EMBL" id="BOOJ01000082">
    <property type="protein sequence ID" value="GIH97359.1"/>
    <property type="molecule type" value="Genomic_DNA"/>
</dbReference>
<feature type="chain" id="PRO_5039653995" description="Beta-lactamase enzyme family protein" evidence="1">
    <location>
        <begin position="27"/>
        <end position="456"/>
    </location>
</feature>
<keyword evidence="5" id="KW-1185">Reference proteome</keyword>
<evidence type="ECO:0008006" key="6">
    <source>
        <dbReference type="Google" id="ProtNLM"/>
    </source>
</evidence>
<keyword evidence="1" id="KW-0732">Signal</keyword>
<proteinExistence type="predicted"/>
<dbReference type="GO" id="GO:0008800">
    <property type="term" value="F:beta-lactamase activity"/>
    <property type="evidence" value="ECO:0007669"/>
    <property type="project" value="InterPro"/>
</dbReference>
<dbReference type="AlphaFoldDB" id="A0A8J3SS23"/>
<name>A0A8J3SS23_9ACTN</name>
<dbReference type="PANTHER" id="PTHR35333">
    <property type="entry name" value="BETA-LACTAMASE"/>
    <property type="match status" value="1"/>
</dbReference>
<evidence type="ECO:0000259" key="3">
    <source>
        <dbReference type="Pfam" id="PF18042"/>
    </source>
</evidence>
<dbReference type="InterPro" id="IPR012338">
    <property type="entry name" value="Beta-lactam/transpept-like"/>
</dbReference>
<dbReference type="RefSeq" id="WP_204069364.1">
    <property type="nucleotide sequence ID" value="NZ_BOOJ01000082.1"/>
</dbReference>
<reference evidence="4 5" key="1">
    <citation type="submission" date="2021-01" db="EMBL/GenBank/DDBJ databases">
        <title>Whole genome shotgun sequence of Planobispora siamensis NBRC 107568.</title>
        <authorList>
            <person name="Komaki H."/>
            <person name="Tamura T."/>
        </authorList>
    </citation>
    <scope>NUCLEOTIDE SEQUENCE [LARGE SCALE GENOMIC DNA]</scope>
    <source>
        <strain evidence="4 5">NBRC 107568</strain>
    </source>
</reference>
<sequence length="456" mass="49064">MRLPSRPTRLLALALLTATLPVTTLAAAGHAAAASPAPAVVTAPEIPDSPAGRQLRWFLDAPNRAPLAESELAEHVNADYLKQLTVAGFNQFLAQVKGLTLEKLTQVTPTALAGTGRLGGQEFVIRVAVDGNGRINQLGVLPPERPAPGSWAELDARLGKVAPETGFLAAEVGSRGRCKTVHGVAADKSQPLGSIFKVYVLGAVAEKIRDGRLRWDTELTVKPEWKVPGTPGDGGLHERPDNSTVTVREAAKLMIAISDNTATDILIHTVGRRAVEAKVRQWSGDVERNTPFLTTREWALLKAVNYPEQARKYLFLGTAGKRAYLRNTVAKQSFEGLEPWTTPREIHTIEWFGSPRDVCQAFAGLLSMKSRTLHEVMSANDLGLGLDGKKWPLVWAKGGSEAGVLSMAFLARSADGRTYVVTSLTNDSTKLIDEAVAAPELLALDRGAFALASKKR</sequence>
<evidence type="ECO:0000259" key="2">
    <source>
        <dbReference type="Pfam" id="PF13354"/>
    </source>
</evidence>
<evidence type="ECO:0000313" key="5">
    <source>
        <dbReference type="Proteomes" id="UP000619788"/>
    </source>
</evidence>
<dbReference type="InterPro" id="IPR040846">
    <property type="entry name" value="ORF_12_N"/>
</dbReference>
<dbReference type="Proteomes" id="UP000619788">
    <property type="component" value="Unassembled WGS sequence"/>
</dbReference>
<dbReference type="Gene3D" id="3.40.710.10">
    <property type="entry name" value="DD-peptidase/beta-lactamase superfamily"/>
    <property type="match status" value="1"/>
</dbReference>
<evidence type="ECO:0000256" key="1">
    <source>
        <dbReference type="SAM" id="SignalP"/>
    </source>
</evidence>
<protein>
    <recommendedName>
        <fullName evidence="6">Beta-lactamase enzyme family protein</fullName>
    </recommendedName>
</protein>
<feature type="domain" description="ORF 12 gene product N-terminal" evidence="3">
    <location>
        <begin position="46"/>
        <end position="135"/>
    </location>
</feature>
<dbReference type="Pfam" id="PF18042">
    <property type="entry name" value="ORF_12_N"/>
    <property type="match status" value="1"/>
</dbReference>
<feature type="signal peptide" evidence="1">
    <location>
        <begin position="1"/>
        <end position="26"/>
    </location>
</feature>
<gene>
    <name evidence="4" type="ORF">Psi01_79890</name>
</gene>
<evidence type="ECO:0000313" key="4">
    <source>
        <dbReference type="EMBL" id="GIH97359.1"/>
    </source>
</evidence>
<dbReference type="GO" id="GO:0030655">
    <property type="term" value="P:beta-lactam antibiotic catabolic process"/>
    <property type="evidence" value="ECO:0007669"/>
    <property type="project" value="InterPro"/>
</dbReference>
<dbReference type="Pfam" id="PF13354">
    <property type="entry name" value="Beta-lactamase2"/>
    <property type="match status" value="1"/>
</dbReference>
<feature type="domain" description="Beta-lactamase class A catalytic" evidence="2">
    <location>
        <begin position="183"/>
        <end position="366"/>
    </location>
</feature>
<accession>A0A8J3SS23</accession>
<organism evidence="4 5">
    <name type="scientific">Planobispora siamensis</name>
    <dbReference type="NCBI Taxonomy" id="936338"/>
    <lineage>
        <taxon>Bacteria</taxon>
        <taxon>Bacillati</taxon>
        <taxon>Actinomycetota</taxon>
        <taxon>Actinomycetes</taxon>
        <taxon>Streptosporangiales</taxon>
        <taxon>Streptosporangiaceae</taxon>
        <taxon>Planobispora</taxon>
    </lineage>
</organism>
<comment type="caution">
    <text evidence="4">The sequence shown here is derived from an EMBL/GenBank/DDBJ whole genome shotgun (WGS) entry which is preliminary data.</text>
</comment>
<dbReference type="SUPFAM" id="SSF56601">
    <property type="entry name" value="beta-lactamase/transpeptidase-like"/>
    <property type="match status" value="1"/>
</dbReference>
<dbReference type="InterPro" id="IPR000871">
    <property type="entry name" value="Beta-lactam_class-A"/>
</dbReference>
<dbReference type="PANTHER" id="PTHR35333:SF5">
    <property type="entry name" value="CONSERVED LIPOPROTEIN LPQF-RELATED"/>
    <property type="match status" value="1"/>
</dbReference>
<dbReference type="InterPro" id="IPR045155">
    <property type="entry name" value="Beta-lactam_cat"/>
</dbReference>